<protein>
    <submittedName>
        <fullName evidence="11">Nitrate reductase gamma subunit</fullName>
    </submittedName>
</protein>
<feature type="transmembrane region" description="Helical" evidence="9">
    <location>
        <begin position="110"/>
        <end position="134"/>
    </location>
</feature>
<keyword evidence="7" id="KW-0560">Oxidoreductase</keyword>
<dbReference type="Pfam" id="PF02665">
    <property type="entry name" value="Nitrate_red_gam"/>
    <property type="match status" value="1"/>
</dbReference>
<dbReference type="GO" id="GO:0005886">
    <property type="term" value="C:plasma membrane"/>
    <property type="evidence" value="ECO:0007669"/>
    <property type="project" value="UniProtKB-SubCell"/>
</dbReference>
<reference evidence="12" key="1">
    <citation type="submission" date="2016-10" db="EMBL/GenBank/DDBJ databases">
        <authorList>
            <person name="Varghese N."/>
            <person name="Submissions S."/>
        </authorList>
    </citation>
    <scope>NUCLEOTIDE SEQUENCE [LARGE SCALE GENOMIC DNA]</scope>
    <source>
        <strain evidence="12">DSM 8415</strain>
    </source>
</reference>
<dbReference type="InterPro" id="IPR051936">
    <property type="entry name" value="Heme-iron_electron_transfer"/>
</dbReference>
<dbReference type="InterPro" id="IPR036197">
    <property type="entry name" value="NarG-like_sf"/>
</dbReference>
<keyword evidence="8 9" id="KW-0472">Membrane</keyword>
<keyword evidence="6 9" id="KW-1133">Transmembrane helix</keyword>
<dbReference type="GO" id="GO:0020037">
    <property type="term" value="F:heme binding"/>
    <property type="evidence" value="ECO:0007669"/>
    <property type="project" value="TreeGrafter"/>
</dbReference>
<gene>
    <name evidence="11" type="ORF">SAMN05660835_00063</name>
</gene>
<name>A0A1G6HPP1_9BACT</name>
<dbReference type="GO" id="GO:0009055">
    <property type="term" value="F:electron transfer activity"/>
    <property type="evidence" value="ECO:0007669"/>
    <property type="project" value="TreeGrafter"/>
</dbReference>
<keyword evidence="3" id="KW-1003">Cell membrane</keyword>
<dbReference type="GO" id="GO:0008940">
    <property type="term" value="F:nitrate reductase activity"/>
    <property type="evidence" value="ECO:0007669"/>
    <property type="project" value="TreeGrafter"/>
</dbReference>
<dbReference type="Proteomes" id="UP000199411">
    <property type="component" value="Unassembled WGS sequence"/>
</dbReference>
<evidence type="ECO:0000256" key="4">
    <source>
        <dbReference type="ARBA" id="ARBA00022692"/>
    </source>
</evidence>
<feature type="domain" description="NarG-like" evidence="10">
    <location>
        <begin position="72"/>
        <end position="227"/>
    </location>
</feature>
<keyword evidence="4 9" id="KW-0812">Transmembrane</keyword>
<sequence>MDNLDFVSFMYVILTYAAFAILIIGMVWKIIVYAKTPMPVKIPLAPAPKTKTGAFFRVLGEVFFFKSLYRSNKSTWVGGYVFHVSLAIVLIQHVLRHYVYDFYHGNHPAWYNLLVPIGLVFGTLMLISLVYLFLRRIFVARVKFISVLSDYFILVLLMLITIAGLSEIVFQSPAALEKSVVQLDAFFNKLFIFQPVDIPHNPFFLLHYTLVLILLAYIPFSKIMHFVGIFFSPTLAMNDDVRENRYTDERTTRLTI</sequence>
<evidence type="ECO:0000256" key="2">
    <source>
        <dbReference type="ARBA" id="ARBA00022448"/>
    </source>
</evidence>
<feature type="transmembrane region" description="Helical" evidence="9">
    <location>
        <begin position="6"/>
        <end position="28"/>
    </location>
</feature>
<proteinExistence type="predicted"/>
<dbReference type="OrthoDB" id="9769404at2"/>
<feature type="transmembrane region" description="Helical" evidence="9">
    <location>
        <begin position="146"/>
        <end position="170"/>
    </location>
</feature>
<dbReference type="RefSeq" id="WP_092127342.1">
    <property type="nucleotide sequence ID" value="NZ_FMYU01000001.1"/>
</dbReference>
<evidence type="ECO:0000256" key="7">
    <source>
        <dbReference type="ARBA" id="ARBA00023002"/>
    </source>
</evidence>
<dbReference type="PANTHER" id="PTHR30598">
    <property type="entry name" value="NITRATE REDUCTASE PRIVATE CHAPERONE, REDOX ENZYME MATURATION PROTEIN REMP FAMILY"/>
    <property type="match status" value="1"/>
</dbReference>
<keyword evidence="5" id="KW-0249">Electron transport</keyword>
<evidence type="ECO:0000256" key="5">
    <source>
        <dbReference type="ARBA" id="ARBA00022982"/>
    </source>
</evidence>
<evidence type="ECO:0000256" key="8">
    <source>
        <dbReference type="ARBA" id="ARBA00023136"/>
    </source>
</evidence>
<dbReference type="SUPFAM" id="SSF103501">
    <property type="entry name" value="Respiratory nitrate reductase 1 gamma chain"/>
    <property type="match status" value="1"/>
</dbReference>
<accession>A0A1G6HPP1</accession>
<organism evidence="11 12">
    <name type="scientific">Desulfurella multipotens</name>
    <dbReference type="NCBI Taxonomy" id="79269"/>
    <lineage>
        <taxon>Bacteria</taxon>
        <taxon>Pseudomonadati</taxon>
        <taxon>Campylobacterota</taxon>
        <taxon>Desulfurellia</taxon>
        <taxon>Desulfurellales</taxon>
        <taxon>Desulfurellaceae</taxon>
        <taxon>Desulfurella</taxon>
    </lineage>
</organism>
<keyword evidence="2" id="KW-0813">Transport</keyword>
<evidence type="ECO:0000256" key="9">
    <source>
        <dbReference type="SAM" id="Phobius"/>
    </source>
</evidence>
<dbReference type="AlphaFoldDB" id="A0A1G6HPP1"/>
<evidence type="ECO:0000259" key="10">
    <source>
        <dbReference type="Pfam" id="PF02665"/>
    </source>
</evidence>
<dbReference type="InterPro" id="IPR023234">
    <property type="entry name" value="NarG-like_domain"/>
</dbReference>
<evidence type="ECO:0000313" key="11">
    <source>
        <dbReference type="EMBL" id="SDB96171.1"/>
    </source>
</evidence>
<comment type="subcellular location">
    <subcellularLocation>
        <location evidence="1">Cell membrane</location>
        <topology evidence="1">Multi-pass membrane protein</topology>
    </subcellularLocation>
</comment>
<evidence type="ECO:0000256" key="3">
    <source>
        <dbReference type="ARBA" id="ARBA00022475"/>
    </source>
</evidence>
<dbReference type="EMBL" id="FMYU01000001">
    <property type="protein sequence ID" value="SDB96171.1"/>
    <property type="molecule type" value="Genomic_DNA"/>
</dbReference>
<dbReference type="Gene3D" id="1.20.950.20">
    <property type="entry name" value="Transmembrane di-heme cytochromes, Chain C"/>
    <property type="match status" value="1"/>
</dbReference>
<evidence type="ECO:0000256" key="6">
    <source>
        <dbReference type="ARBA" id="ARBA00022989"/>
    </source>
</evidence>
<dbReference type="PANTHER" id="PTHR30598:SF3">
    <property type="entry name" value="RESPIRATORY NITRATE REDUCTASE 1 GAMMA CHAIN"/>
    <property type="match status" value="1"/>
</dbReference>
<feature type="transmembrane region" description="Helical" evidence="9">
    <location>
        <begin position="76"/>
        <end position="95"/>
    </location>
</feature>
<evidence type="ECO:0000313" key="12">
    <source>
        <dbReference type="Proteomes" id="UP000199411"/>
    </source>
</evidence>
<dbReference type="GO" id="GO:0019645">
    <property type="term" value="P:anaerobic electron transport chain"/>
    <property type="evidence" value="ECO:0007669"/>
    <property type="project" value="TreeGrafter"/>
</dbReference>
<evidence type="ECO:0000256" key="1">
    <source>
        <dbReference type="ARBA" id="ARBA00004651"/>
    </source>
</evidence>
<keyword evidence="12" id="KW-1185">Reference proteome</keyword>